<evidence type="ECO:0000313" key="7">
    <source>
        <dbReference type="Proteomes" id="UP000509626"/>
    </source>
</evidence>
<dbReference type="InterPro" id="IPR006140">
    <property type="entry name" value="D-isomer_DH_NAD-bd"/>
</dbReference>
<dbReference type="PANTHER" id="PTHR43333:SF1">
    <property type="entry name" value="D-ISOMER SPECIFIC 2-HYDROXYACID DEHYDROGENASE NAD-BINDING DOMAIN-CONTAINING PROTEIN"/>
    <property type="match status" value="1"/>
</dbReference>
<dbReference type="AlphaFoldDB" id="A0A7D5LBD4"/>
<comment type="similarity">
    <text evidence="3">Belongs to the D-isomer specific 2-hydroxyacid dehydrogenase family.</text>
</comment>
<dbReference type="OrthoDB" id="168224at2157"/>
<feature type="domain" description="D-isomer specific 2-hydroxyacid dehydrogenase catalytic" evidence="4">
    <location>
        <begin position="29"/>
        <end position="307"/>
    </location>
</feature>
<dbReference type="KEGG" id="halu:HUG12_13530"/>
<evidence type="ECO:0000256" key="3">
    <source>
        <dbReference type="RuleBase" id="RU003719"/>
    </source>
</evidence>
<evidence type="ECO:0000259" key="4">
    <source>
        <dbReference type="Pfam" id="PF00389"/>
    </source>
</evidence>
<keyword evidence="1 3" id="KW-0560">Oxidoreductase</keyword>
<dbReference type="GO" id="GO:0051287">
    <property type="term" value="F:NAD binding"/>
    <property type="evidence" value="ECO:0007669"/>
    <property type="project" value="InterPro"/>
</dbReference>
<dbReference type="RefSeq" id="WP_179269277.1">
    <property type="nucleotide sequence ID" value="NZ_CP058579.1"/>
</dbReference>
<keyword evidence="7" id="KW-1185">Reference proteome</keyword>
<dbReference type="CDD" id="cd05300">
    <property type="entry name" value="2-Hacid_dh_1"/>
    <property type="match status" value="1"/>
</dbReference>
<dbReference type="Pfam" id="PF00389">
    <property type="entry name" value="2-Hacid_dh"/>
    <property type="match status" value="1"/>
</dbReference>
<dbReference type="InterPro" id="IPR036291">
    <property type="entry name" value="NAD(P)-bd_dom_sf"/>
</dbReference>
<dbReference type="GeneID" id="56038499"/>
<dbReference type="InterPro" id="IPR006139">
    <property type="entry name" value="D-isomer_2_OHA_DH_cat_dom"/>
</dbReference>
<accession>A0A7D5LBD4</accession>
<reference evidence="6 7" key="1">
    <citation type="submission" date="2020-06" db="EMBL/GenBank/DDBJ databases">
        <title>NJ-3-1, isolated from saline soil.</title>
        <authorList>
            <person name="Cui H.L."/>
            <person name="Shi X."/>
        </authorList>
    </citation>
    <scope>NUCLEOTIDE SEQUENCE [LARGE SCALE GENOMIC DNA]</scope>
    <source>
        <strain evidence="6 7">NJ-3-1</strain>
    </source>
</reference>
<proteinExistence type="inferred from homology"/>
<dbReference type="Proteomes" id="UP000509626">
    <property type="component" value="Chromosome"/>
</dbReference>
<dbReference type="PANTHER" id="PTHR43333">
    <property type="entry name" value="2-HACID_DH_C DOMAIN-CONTAINING PROTEIN"/>
    <property type="match status" value="1"/>
</dbReference>
<evidence type="ECO:0000256" key="1">
    <source>
        <dbReference type="ARBA" id="ARBA00023002"/>
    </source>
</evidence>
<organism evidence="6 7">
    <name type="scientific">Halorarum salinum</name>
    <dbReference type="NCBI Taxonomy" id="2743089"/>
    <lineage>
        <taxon>Archaea</taxon>
        <taxon>Methanobacteriati</taxon>
        <taxon>Methanobacteriota</taxon>
        <taxon>Stenosarchaea group</taxon>
        <taxon>Halobacteria</taxon>
        <taxon>Halobacteriales</taxon>
        <taxon>Haloferacaceae</taxon>
        <taxon>Halorarum</taxon>
    </lineage>
</organism>
<dbReference type="SUPFAM" id="SSF51735">
    <property type="entry name" value="NAD(P)-binding Rossmann-fold domains"/>
    <property type="match status" value="1"/>
</dbReference>
<dbReference type="EMBL" id="CP058579">
    <property type="protein sequence ID" value="QLG62692.1"/>
    <property type="molecule type" value="Genomic_DNA"/>
</dbReference>
<sequence length="314" mass="34044">MRILVTRQKIHGHSAAEYAEIIRERLPNHEVVLARTPEEEREAIVDAAVATGPGFTVESLLPSAESLRLFAGVYAGTGHLDLDAFREAGVAVTNASGVHGPNISEYAIGALVTMARDFRRATRQQDRREWRAYPTRELHGSTITVVGLGAIGQALVDHLEPFGAETLGVRYSPEKGGPTDEVFGYEELHDALARTDHLVLACPLTDETGGLVDAEAFGTLPPHATLVNVARGPVVDTDDLVSALRRNLIGGAFLDVTDPEPLPEDHPLWGFENVHVTPHNAGHTPEYFARVADILARNVERLEAGEEDLENRAA</sequence>
<evidence type="ECO:0000259" key="5">
    <source>
        <dbReference type="Pfam" id="PF02826"/>
    </source>
</evidence>
<name>A0A7D5LBD4_9EURY</name>
<protein>
    <submittedName>
        <fullName evidence="6">D-2-hydroxyacid dehydrogenase</fullName>
    </submittedName>
</protein>
<dbReference type="Pfam" id="PF02826">
    <property type="entry name" value="2-Hacid_dh_C"/>
    <property type="match status" value="1"/>
</dbReference>
<dbReference type="GO" id="GO:0016616">
    <property type="term" value="F:oxidoreductase activity, acting on the CH-OH group of donors, NAD or NADP as acceptor"/>
    <property type="evidence" value="ECO:0007669"/>
    <property type="project" value="InterPro"/>
</dbReference>
<dbReference type="Gene3D" id="3.40.50.720">
    <property type="entry name" value="NAD(P)-binding Rossmann-like Domain"/>
    <property type="match status" value="2"/>
</dbReference>
<evidence type="ECO:0000313" key="6">
    <source>
        <dbReference type="EMBL" id="QLG62692.1"/>
    </source>
</evidence>
<keyword evidence="2" id="KW-0520">NAD</keyword>
<evidence type="ECO:0000256" key="2">
    <source>
        <dbReference type="ARBA" id="ARBA00023027"/>
    </source>
</evidence>
<gene>
    <name evidence="6" type="ORF">HUG12_13530</name>
</gene>
<dbReference type="SUPFAM" id="SSF52283">
    <property type="entry name" value="Formate/glycerate dehydrogenase catalytic domain-like"/>
    <property type="match status" value="1"/>
</dbReference>
<feature type="domain" description="D-isomer specific 2-hydroxyacid dehydrogenase NAD-binding" evidence="5">
    <location>
        <begin position="109"/>
        <end position="281"/>
    </location>
</feature>